<dbReference type="FunFam" id="3.30.470.20:FF:000029">
    <property type="entry name" value="N5-carboxyaminoimidazole ribonucleotide synthase"/>
    <property type="match status" value="1"/>
</dbReference>
<dbReference type="InterPro" id="IPR013815">
    <property type="entry name" value="ATP_grasp_subdomain_1"/>
</dbReference>
<reference evidence="8" key="2">
    <citation type="submission" date="2020-09" db="EMBL/GenBank/DDBJ databases">
        <authorList>
            <person name="Sun Q."/>
            <person name="Zhou Y."/>
        </authorList>
    </citation>
    <scope>NUCLEOTIDE SEQUENCE</scope>
    <source>
        <strain evidence="8">CGMCC 1.7086</strain>
    </source>
</reference>
<comment type="function">
    <text evidence="6">Catalyzes the ATP-dependent conversion of 5-aminoimidazole ribonucleotide (AIR) and HCO(3)- to N5-carboxyaminoimidazole ribonucleotide (N5-CAIR).</text>
</comment>
<comment type="catalytic activity">
    <reaction evidence="5 6">
        <text>5-amino-1-(5-phospho-beta-D-ribosyl)imidazole + hydrogencarbonate + ATP = 5-carboxyamino-1-(5-phospho-D-ribosyl)imidazole + ADP + phosphate + 2 H(+)</text>
        <dbReference type="Rhea" id="RHEA:19317"/>
        <dbReference type="ChEBI" id="CHEBI:15378"/>
        <dbReference type="ChEBI" id="CHEBI:17544"/>
        <dbReference type="ChEBI" id="CHEBI:30616"/>
        <dbReference type="ChEBI" id="CHEBI:43474"/>
        <dbReference type="ChEBI" id="CHEBI:58730"/>
        <dbReference type="ChEBI" id="CHEBI:137981"/>
        <dbReference type="ChEBI" id="CHEBI:456216"/>
        <dbReference type="EC" id="6.3.4.18"/>
    </reaction>
</comment>
<evidence type="ECO:0000313" key="8">
    <source>
        <dbReference type="EMBL" id="GGO71036.1"/>
    </source>
</evidence>
<dbReference type="InterPro" id="IPR016185">
    <property type="entry name" value="PreATP-grasp_dom_sf"/>
</dbReference>
<dbReference type="PANTHER" id="PTHR11609:SF5">
    <property type="entry name" value="PHOSPHORIBOSYLAMINOIMIDAZOLE CARBOXYLASE"/>
    <property type="match status" value="1"/>
</dbReference>
<comment type="similarity">
    <text evidence="5 6">Belongs to the PurK/PurT family.</text>
</comment>
<dbReference type="InterPro" id="IPR003135">
    <property type="entry name" value="ATP-grasp_carboxylate-amine"/>
</dbReference>
<dbReference type="InterPro" id="IPR054350">
    <property type="entry name" value="PurT/PurK_preATP-grasp"/>
</dbReference>
<name>A0A917YZI5_9ALTE</name>
<comment type="caution">
    <text evidence="5">Lacks conserved residue(s) required for the propagation of feature annotation.</text>
</comment>
<proteinExistence type="inferred from homology"/>
<dbReference type="GO" id="GO:0005829">
    <property type="term" value="C:cytosol"/>
    <property type="evidence" value="ECO:0007669"/>
    <property type="project" value="TreeGrafter"/>
</dbReference>
<dbReference type="NCBIfam" id="NF004679">
    <property type="entry name" value="PRK06019.1-5"/>
    <property type="match status" value="1"/>
</dbReference>
<comment type="caution">
    <text evidence="8">The sequence shown here is derived from an EMBL/GenBank/DDBJ whole genome shotgun (WGS) entry which is preliminary data.</text>
</comment>
<dbReference type="GO" id="GO:0004638">
    <property type="term" value="F:phosphoribosylaminoimidazole carboxylase activity"/>
    <property type="evidence" value="ECO:0007669"/>
    <property type="project" value="InterPro"/>
</dbReference>
<comment type="pathway">
    <text evidence="5 6">Purine metabolism; IMP biosynthesis via de novo pathway; 5-amino-1-(5-phospho-D-ribosyl)imidazole-4-carboxylate from 5-amino-1-(5-phospho-D-ribosyl)imidazole (N5-CAIR route): step 1/2.</text>
</comment>
<evidence type="ECO:0000256" key="4">
    <source>
        <dbReference type="ARBA" id="ARBA00022840"/>
    </source>
</evidence>
<evidence type="ECO:0000313" key="9">
    <source>
        <dbReference type="Proteomes" id="UP000606935"/>
    </source>
</evidence>
<keyword evidence="1 5" id="KW-0436">Ligase</keyword>
<feature type="binding site" evidence="5">
    <location>
        <position position="204"/>
    </location>
    <ligand>
        <name>ATP</name>
        <dbReference type="ChEBI" id="CHEBI:30616"/>
    </ligand>
</feature>
<protein>
    <recommendedName>
        <fullName evidence="5 6">N5-carboxyaminoimidazole ribonucleotide synthase</fullName>
        <shortName evidence="5 6">N5-CAIR synthase</shortName>
        <ecNumber evidence="5 6">6.3.4.18</ecNumber>
    </recommendedName>
    <alternativeName>
        <fullName evidence="5 6">5-(carboxyamino)imidazole ribonucleotide synthetase</fullName>
    </alternativeName>
</protein>
<dbReference type="Pfam" id="PF17769">
    <property type="entry name" value="PurK_C"/>
    <property type="match status" value="1"/>
</dbReference>
<keyword evidence="9" id="KW-1185">Reference proteome</keyword>
<keyword evidence="4 5" id="KW-0067">ATP-binding</keyword>
<gene>
    <name evidence="5 6 8" type="primary">purK</name>
    <name evidence="8" type="ORF">GCM10010982_25880</name>
</gene>
<keyword evidence="3 5" id="KW-0658">Purine biosynthesis</keyword>
<evidence type="ECO:0000256" key="3">
    <source>
        <dbReference type="ARBA" id="ARBA00022755"/>
    </source>
</evidence>
<reference evidence="8" key="1">
    <citation type="journal article" date="2014" name="Int. J. Syst. Evol. Microbiol.">
        <title>Complete genome sequence of Corynebacterium casei LMG S-19264T (=DSM 44701T), isolated from a smear-ripened cheese.</title>
        <authorList>
            <consortium name="US DOE Joint Genome Institute (JGI-PGF)"/>
            <person name="Walter F."/>
            <person name="Albersmeier A."/>
            <person name="Kalinowski J."/>
            <person name="Ruckert C."/>
        </authorList>
    </citation>
    <scope>NUCLEOTIDE SEQUENCE</scope>
    <source>
        <strain evidence="8">CGMCC 1.7086</strain>
    </source>
</reference>
<dbReference type="EC" id="6.3.4.18" evidence="5 6"/>
<keyword evidence="2 5" id="KW-0547">Nucleotide-binding</keyword>
<accession>A0A917YZI5</accession>
<dbReference type="Pfam" id="PF02222">
    <property type="entry name" value="ATP-grasp"/>
    <property type="match status" value="1"/>
</dbReference>
<feature type="binding site" evidence="5">
    <location>
        <begin position="138"/>
        <end position="144"/>
    </location>
    <ligand>
        <name>ATP</name>
        <dbReference type="ChEBI" id="CHEBI:30616"/>
    </ligand>
</feature>
<dbReference type="RefSeq" id="WP_188695823.1">
    <property type="nucleotide sequence ID" value="NZ_BMLS01000004.1"/>
</dbReference>
<dbReference type="Gene3D" id="3.30.470.20">
    <property type="entry name" value="ATP-grasp fold, B domain"/>
    <property type="match status" value="1"/>
</dbReference>
<comment type="function">
    <text evidence="5">Catalyzes the ATP-dependent conversion of 5-aminoimidazole ribonucleotide (AIR) and HCO(3)(-) to N5-carboxyaminoimidazole ribonucleotide (N5-CAIR).</text>
</comment>
<dbReference type="SUPFAM" id="SSF52440">
    <property type="entry name" value="PreATP-grasp domain"/>
    <property type="match status" value="1"/>
</dbReference>
<dbReference type="SUPFAM" id="SSF51246">
    <property type="entry name" value="Rudiment single hybrid motif"/>
    <property type="match status" value="1"/>
</dbReference>
<dbReference type="Gene3D" id="3.30.1490.20">
    <property type="entry name" value="ATP-grasp fold, A domain"/>
    <property type="match status" value="1"/>
</dbReference>
<organism evidence="8 9">
    <name type="scientific">Bowmanella pacifica</name>
    <dbReference type="NCBI Taxonomy" id="502051"/>
    <lineage>
        <taxon>Bacteria</taxon>
        <taxon>Pseudomonadati</taxon>
        <taxon>Pseudomonadota</taxon>
        <taxon>Gammaproteobacteria</taxon>
        <taxon>Alteromonadales</taxon>
        <taxon>Alteromonadaceae</taxon>
        <taxon>Bowmanella</taxon>
    </lineage>
</organism>
<dbReference type="GO" id="GO:0034028">
    <property type="term" value="F:5-(carboxyamino)imidazole ribonucleotide synthase activity"/>
    <property type="evidence" value="ECO:0007669"/>
    <property type="project" value="UniProtKB-UniRule"/>
</dbReference>
<feature type="binding site" evidence="5">
    <location>
        <position position="181"/>
    </location>
    <ligand>
        <name>ATP</name>
        <dbReference type="ChEBI" id="CHEBI:30616"/>
    </ligand>
</feature>
<dbReference type="Proteomes" id="UP000606935">
    <property type="component" value="Unassembled WGS sequence"/>
</dbReference>
<dbReference type="GO" id="GO:0005524">
    <property type="term" value="F:ATP binding"/>
    <property type="evidence" value="ECO:0007669"/>
    <property type="project" value="UniProtKB-UniRule"/>
</dbReference>
<evidence type="ECO:0000256" key="1">
    <source>
        <dbReference type="ARBA" id="ARBA00022598"/>
    </source>
</evidence>
<feature type="binding site" evidence="5">
    <location>
        <begin position="258"/>
        <end position="259"/>
    </location>
    <ligand>
        <name>ATP</name>
        <dbReference type="ChEBI" id="CHEBI:30616"/>
    </ligand>
</feature>
<dbReference type="GO" id="GO:0006189">
    <property type="term" value="P:'de novo' IMP biosynthetic process"/>
    <property type="evidence" value="ECO:0007669"/>
    <property type="project" value="UniProtKB-UniRule"/>
</dbReference>
<dbReference type="InterPro" id="IPR040686">
    <property type="entry name" value="PurK_C"/>
</dbReference>
<dbReference type="AlphaFoldDB" id="A0A917YZI5"/>
<dbReference type="Gene3D" id="3.40.50.20">
    <property type="match status" value="1"/>
</dbReference>
<comment type="subunit">
    <text evidence="5 6">Homodimer.</text>
</comment>
<dbReference type="EMBL" id="BMLS01000004">
    <property type="protein sequence ID" value="GGO71036.1"/>
    <property type="molecule type" value="Genomic_DNA"/>
</dbReference>
<evidence type="ECO:0000256" key="6">
    <source>
        <dbReference type="RuleBase" id="RU361200"/>
    </source>
</evidence>
<dbReference type="PANTHER" id="PTHR11609">
    <property type="entry name" value="PURINE BIOSYNTHESIS PROTEIN 6/7, PUR6/7"/>
    <property type="match status" value="1"/>
</dbReference>
<dbReference type="SUPFAM" id="SSF56059">
    <property type="entry name" value="Glutathione synthetase ATP-binding domain-like"/>
    <property type="match status" value="1"/>
</dbReference>
<dbReference type="InterPro" id="IPR005875">
    <property type="entry name" value="PurK"/>
</dbReference>
<dbReference type="HAMAP" id="MF_01928">
    <property type="entry name" value="PurK"/>
    <property type="match status" value="1"/>
</dbReference>
<dbReference type="NCBIfam" id="TIGR01161">
    <property type="entry name" value="purK"/>
    <property type="match status" value="1"/>
</dbReference>
<sequence>MKVLIFGAGQLARMMYLAGAPLGIEVSAVDVGARIVVDPVSKMPLSITLDEAMLEADAISVEFEHIPEDLLDQARKTGKLLPGMEAILTGADRVREKRLLERLAVPNCGHRIVDDVAQLDEVVDALGEKLILKASRDGYDGYGQWRLTCREDLPALKQELAGLDLQAVPLVVEQMSLFDREVSLVGIRSKQGELKFYPLAENLHHQGQLHVSIAPAPACSAALTAQAQDIFTRLSEGLGYVGVLAVEFFQVGEQLLVNEIAPRVHNSGHWSMQGADTCQFENHLRAVCGLPLGDTKAAAASAMVNIIGYDKLNLELLKISGCHLHLYGKSVRAKRKMGHINLVGDNYARLGRTMLELADYLPDEHFPHLRTEGQKLQSF</sequence>
<evidence type="ECO:0000256" key="2">
    <source>
        <dbReference type="ARBA" id="ARBA00022741"/>
    </source>
</evidence>
<feature type="binding site" evidence="5">
    <location>
        <position position="93"/>
    </location>
    <ligand>
        <name>ATP</name>
        <dbReference type="ChEBI" id="CHEBI:30616"/>
    </ligand>
</feature>
<dbReference type="InterPro" id="IPR011761">
    <property type="entry name" value="ATP-grasp"/>
</dbReference>
<dbReference type="InterPro" id="IPR011054">
    <property type="entry name" value="Rudment_hybrid_motif"/>
</dbReference>
<dbReference type="Pfam" id="PF22660">
    <property type="entry name" value="RS_preATP-grasp-like"/>
    <property type="match status" value="1"/>
</dbReference>
<feature type="binding site" evidence="5">
    <location>
        <position position="133"/>
    </location>
    <ligand>
        <name>ATP</name>
        <dbReference type="ChEBI" id="CHEBI:30616"/>
    </ligand>
</feature>
<evidence type="ECO:0000256" key="5">
    <source>
        <dbReference type="HAMAP-Rule" id="MF_01928"/>
    </source>
</evidence>
<evidence type="ECO:0000259" key="7">
    <source>
        <dbReference type="PROSITE" id="PS50975"/>
    </source>
</evidence>
<feature type="domain" description="ATP-grasp" evidence="7">
    <location>
        <begin position="97"/>
        <end position="288"/>
    </location>
</feature>
<dbReference type="GO" id="GO:0046872">
    <property type="term" value="F:metal ion binding"/>
    <property type="evidence" value="ECO:0007669"/>
    <property type="project" value="InterPro"/>
</dbReference>
<dbReference type="PROSITE" id="PS50975">
    <property type="entry name" value="ATP_GRASP"/>
    <property type="match status" value="1"/>
</dbReference>